<accession>A0A9P7J9E4</accession>
<evidence type="ECO:0000313" key="2">
    <source>
        <dbReference type="Proteomes" id="UP000719766"/>
    </source>
</evidence>
<dbReference type="RefSeq" id="XP_041167458.1">
    <property type="nucleotide sequence ID" value="XM_041299482.1"/>
</dbReference>
<dbReference type="GeneID" id="64593246"/>
<comment type="caution">
    <text evidence="1">The sequence shown here is derived from an EMBL/GenBank/DDBJ whole genome shotgun (WGS) entry which is preliminary data.</text>
</comment>
<dbReference type="Proteomes" id="UP000719766">
    <property type="component" value="Unassembled WGS sequence"/>
</dbReference>
<sequence length="131" mass="14760">MPIKGLRLKLNIIESQIQVMVKYYGYVVSDSWLHQRALDIGYPPAKTSEESRDIIRLASRDVMGATGVLLYTRFRRVKTPKGRSFWCIALACDDPCTAGEHLPVSAPPEATYKALKEALGRDGPPHWYRAI</sequence>
<dbReference type="OrthoDB" id="2602444at2759"/>
<proteinExistence type="predicted"/>
<organism evidence="1 2">
    <name type="scientific">Suillus plorans</name>
    <dbReference type="NCBI Taxonomy" id="116603"/>
    <lineage>
        <taxon>Eukaryota</taxon>
        <taxon>Fungi</taxon>
        <taxon>Dikarya</taxon>
        <taxon>Basidiomycota</taxon>
        <taxon>Agaricomycotina</taxon>
        <taxon>Agaricomycetes</taxon>
        <taxon>Agaricomycetidae</taxon>
        <taxon>Boletales</taxon>
        <taxon>Suillineae</taxon>
        <taxon>Suillaceae</taxon>
        <taxon>Suillus</taxon>
    </lineage>
</organism>
<dbReference type="EMBL" id="JABBWE010000001">
    <property type="protein sequence ID" value="KAG1809793.1"/>
    <property type="molecule type" value="Genomic_DNA"/>
</dbReference>
<keyword evidence="2" id="KW-1185">Reference proteome</keyword>
<gene>
    <name evidence="1" type="ORF">HD556DRAFT_1302222</name>
</gene>
<name>A0A9P7J9E4_9AGAM</name>
<dbReference type="AlphaFoldDB" id="A0A9P7J9E4"/>
<reference evidence="1" key="1">
    <citation type="journal article" date="2020" name="New Phytol.">
        <title>Comparative genomics reveals dynamic genome evolution in host specialist ectomycorrhizal fungi.</title>
        <authorList>
            <person name="Lofgren L.A."/>
            <person name="Nguyen N.H."/>
            <person name="Vilgalys R."/>
            <person name="Ruytinx J."/>
            <person name="Liao H.L."/>
            <person name="Branco S."/>
            <person name="Kuo A."/>
            <person name="LaButti K."/>
            <person name="Lipzen A."/>
            <person name="Andreopoulos W."/>
            <person name="Pangilinan J."/>
            <person name="Riley R."/>
            <person name="Hundley H."/>
            <person name="Na H."/>
            <person name="Barry K."/>
            <person name="Grigoriev I.V."/>
            <person name="Stajich J.E."/>
            <person name="Kennedy P.G."/>
        </authorList>
    </citation>
    <scope>NUCLEOTIDE SEQUENCE</scope>
    <source>
        <strain evidence="1">S12</strain>
    </source>
</reference>
<protein>
    <submittedName>
        <fullName evidence="1">Uncharacterized protein</fullName>
    </submittedName>
</protein>
<evidence type="ECO:0000313" key="1">
    <source>
        <dbReference type="EMBL" id="KAG1809793.1"/>
    </source>
</evidence>